<reference evidence="1" key="1">
    <citation type="submission" date="2014-11" db="EMBL/GenBank/DDBJ databases">
        <authorList>
            <person name="Amaro Gonzalez C."/>
        </authorList>
    </citation>
    <scope>NUCLEOTIDE SEQUENCE</scope>
</reference>
<name>A0A0E9RU17_ANGAN</name>
<proteinExistence type="predicted"/>
<dbReference type="AlphaFoldDB" id="A0A0E9RU17"/>
<organism evidence="1">
    <name type="scientific">Anguilla anguilla</name>
    <name type="common">European freshwater eel</name>
    <name type="synonym">Muraena anguilla</name>
    <dbReference type="NCBI Taxonomy" id="7936"/>
    <lineage>
        <taxon>Eukaryota</taxon>
        <taxon>Metazoa</taxon>
        <taxon>Chordata</taxon>
        <taxon>Craniata</taxon>
        <taxon>Vertebrata</taxon>
        <taxon>Euteleostomi</taxon>
        <taxon>Actinopterygii</taxon>
        <taxon>Neopterygii</taxon>
        <taxon>Teleostei</taxon>
        <taxon>Anguilliformes</taxon>
        <taxon>Anguillidae</taxon>
        <taxon>Anguilla</taxon>
    </lineage>
</organism>
<protein>
    <submittedName>
        <fullName evidence="1">Uncharacterized protein</fullName>
    </submittedName>
</protein>
<evidence type="ECO:0000313" key="1">
    <source>
        <dbReference type="EMBL" id="JAH31758.1"/>
    </source>
</evidence>
<reference evidence="1" key="2">
    <citation type="journal article" date="2015" name="Fish Shellfish Immunol.">
        <title>Early steps in the European eel (Anguilla anguilla)-Vibrio vulnificus interaction in the gills: Role of the RtxA13 toxin.</title>
        <authorList>
            <person name="Callol A."/>
            <person name="Pajuelo D."/>
            <person name="Ebbesson L."/>
            <person name="Teles M."/>
            <person name="MacKenzie S."/>
            <person name="Amaro C."/>
        </authorList>
    </citation>
    <scope>NUCLEOTIDE SEQUENCE</scope>
</reference>
<dbReference type="EMBL" id="GBXM01076819">
    <property type="protein sequence ID" value="JAH31758.1"/>
    <property type="molecule type" value="Transcribed_RNA"/>
</dbReference>
<accession>A0A0E9RU17</accession>
<sequence length="105" mass="11954">MVCKGCKLCTFAWIRTSTECLKCEEKMVTIIKIKLIEPNTKLINCQGMMLLAVERSVLAVLDSEQKLSFAICFGWCDAMMFLDKRDNDCPLGCPFMTKNYDDVPL</sequence>